<dbReference type="InterPro" id="IPR001878">
    <property type="entry name" value="Znf_CCHC"/>
</dbReference>
<evidence type="ECO:0000313" key="5">
    <source>
        <dbReference type="Proteomes" id="UP001497644"/>
    </source>
</evidence>
<dbReference type="EMBL" id="CAXIPU020000424">
    <property type="protein sequence ID" value="CAL1671777.1"/>
    <property type="molecule type" value="Genomic_DNA"/>
</dbReference>
<feature type="domain" description="CCHC-type" evidence="3">
    <location>
        <begin position="4"/>
        <end position="18"/>
    </location>
</feature>
<evidence type="ECO:0000313" key="4">
    <source>
        <dbReference type="EMBL" id="CAL1671777.1"/>
    </source>
</evidence>
<feature type="region of interest" description="Disordered" evidence="2">
    <location>
        <begin position="31"/>
        <end position="64"/>
    </location>
</feature>
<sequence>MQFCYRCGRLGTTVKDCPICQDAWKAQGLYIPGRDHEGPEPPHCTGPPPPCGRATHPGSKTRRSTRLYTSSCPELALVDPTILSWST</sequence>
<keyword evidence="1" id="KW-0479">Metal-binding</keyword>
<reference evidence="4" key="1">
    <citation type="submission" date="2024-04" db="EMBL/GenBank/DDBJ databases">
        <authorList>
            <consortium name="Molecular Ecology Group"/>
        </authorList>
    </citation>
    <scope>NUCLEOTIDE SEQUENCE</scope>
</reference>
<feature type="compositionally biased region" description="Pro residues" evidence="2">
    <location>
        <begin position="41"/>
        <end position="51"/>
    </location>
</feature>
<keyword evidence="5" id="KW-1185">Reference proteome</keyword>
<dbReference type="PROSITE" id="PS50158">
    <property type="entry name" value="ZF_CCHC"/>
    <property type="match status" value="1"/>
</dbReference>
<protein>
    <recommendedName>
        <fullName evidence="3">CCHC-type domain-containing protein</fullName>
    </recommendedName>
</protein>
<dbReference type="GO" id="GO:0008270">
    <property type="term" value="F:zinc ion binding"/>
    <property type="evidence" value="ECO:0007669"/>
    <property type="project" value="UniProtKB-KW"/>
</dbReference>
<gene>
    <name evidence="4" type="ORF">LPLAT_LOCUS5201</name>
</gene>
<keyword evidence="1" id="KW-0862">Zinc</keyword>
<name>A0AAV2MW01_9HYME</name>
<proteinExistence type="predicted"/>
<dbReference type="Proteomes" id="UP001497644">
    <property type="component" value="Unassembled WGS sequence"/>
</dbReference>
<evidence type="ECO:0000256" key="1">
    <source>
        <dbReference type="PROSITE-ProRule" id="PRU00047"/>
    </source>
</evidence>
<evidence type="ECO:0000256" key="2">
    <source>
        <dbReference type="SAM" id="MobiDB-lite"/>
    </source>
</evidence>
<keyword evidence="1" id="KW-0863">Zinc-finger</keyword>
<organism evidence="4 5">
    <name type="scientific">Lasius platythorax</name>
    <dbReference type="NCBI Taxonomy" id="488582"/>
    <lineage>
        <taxon>Eukaryota</taxon>
        <taxon>Metazoa</taxon>
        <taxon>Ecdysozoa</taxon>
        <taxon>Arthropoda</taxon>
        <taxon>Hexapoda</taxon>
        <taxon>Insecta</taxon>
        <taxon>Pterygota</taxon>
        <taxon>Neoptera</taxon>
        <taxon>Endopterygota</taxon>
        <taxon>Hymenoptera</taxon>
        <taxon>Apocrita</taxon>
        <taxon>Aculeata</taxon>
        <taxon>Formicoidea</taxon>
        <taxon>Formicidae</taxon>
        <taxon>Formicinae</taxon>
        <taxon>Lasius</taxon>
        <taxon>Lasius</taxon>
    </lineage>
</organism>
<comment type="caution">
    <text evidence="4">The sequence shown here is derived from an EMBL/GenBank/DDBJ whole genome shotgun (WGS) entry which is preliminary data.</text>
</comment>
<evidence type="ECO:0000259" key="3">
    <source>
        <dbReference type="PROSITE" id="PS50158"/>
    </source>
</evidence>
<dbReference type="AlphaFoldDB" id="A0AAV2MW01"/>
<dbReference type="GO" id="GO:0003676">
    <property type="term" value="F:nucleic acid binding"/>
    <property type="evidence" value="ECO:0007669"/>
    <property type="project" value="InterPro"/>
</dbReference>
<accession>A0AAV2MW01</accession>